<comment type="cofactor">
    <cofactor evidence="4">
        <name>Mg(2+)</name>
        <dbReference type="ChEBI" id="CHEBI:18420"/>
    </cofactor>
</comment>
<feature type="binding site" evidence="4">
    <location>
        <position position="97"/>
    </location>
    <ligand>
        <name>Mg(2+)</name>
        <dbReference type="ChEBI" id="CHEBI:18420"/>
        <label>1</label>
        <note>catalytic</note>
    </ligand>
</feature>
<dbReference type="CDD" id="cd01638">
    <property type="entry name" value="CysQ"/>
    <property type="match status" value="1"/>
</dbReference>
<keyword evidence="2 4" id="KW-0479">Metal-binding</keyword>
<keyword evidence="6" id="KW-1185">Reference proteome</keyword>
<protein>
    <submittedName>
        <fullName evidence="5">Myo-inositol-1(Or 4)-monophosphatase</fullName>
    </submittedName>
</protein>
<dbReference type="AlphaFoldDB" id="A0A397PCY4"/>
<proteinExistence type="inferred from homology"/>
<dbReference type="Pfam" id="PF00459">
    <property type="entry name" value="Inositol_P"/>
    <property type="match status" value="1"/>
</dbReference>
<evidence type="ECO:0000313" key="6">
    <source>
        <dbReference type="Proteomes" id="UP000266273"/>
    </source>
</evidence>
<evidence type="ECO:0000256" key="3">
    <source>
        <dbReference type="ARBA" id="ARBA00022842"/>
    </source>
</evidence>
<feature type="binding site" evidence="4">
    <location>
        <position position="79"/>
    </location>
    <ligand>
        <name>Mg(2+)</name>
        <dbReference type="ChEBI" id="CHEBI:18420"/>
        <label>1</label>
        <note>catalytic</note>
    </ligand>
</feature>
<comment type="caution">
    <text evidence="5">The sequence shown here is derived from an EMBL/GenBank/DDBJ whole genome shotgun (WGS) entry which is preliminary data.</text>
</comment>
<feature type="binding site" evidence="4">
    <location>
        <position position="219"/>
    </location>
    <ligand>
        <name>Mg(2+)</name>
        <dbReference type="ChEBI" id="CHEBI:18420"/>
        <label>1</label>
        <note>catalytic</note>
    </ligand>
</feature>
<organism evidence="5 6">
    <name type="scientific">Dichotomicrobium thermohalophilum</name>
    <dbReference type="NCBI Taxonomy" id="933063"/>
    <lineage>
        <taxon>Bacteria</taxon>
        <taxon>Pseudomonadati</taxon>
        <taxon>Pseudomonadota</taxon>
        <taxon>Alphaproteobacteria</taxon>
        <taxon>Hyphomicrobiales</taxon>
        <taxon>Hyphomicrobiaceae</taxon>
        <taxon>Dichotomicrobium</taxon>
    </lineage>
</organism>
<gene>
    <name evidence="5" type="ORF">BXY53_2468</name>
</gene>
<reference evidence="5 6" key="1">
    <citation type="submission" date="2018-08" db="EMBL/GenBank/DDBJ databases">
        <title>Genomic Encyclopedia of Archaeal and Bacterial Type Strains, Phase II (KMG-II): from individual species to whole genera.</title>
        <authorList>
            <person name="Goeker M."/>
        </authorList>
    </citation>
    <scope>NUCLEOTIDE SEQUENCE [LARGE SCALE GENOMIC DNA]</scope>
    <source>
        <strain evidence="5 6">DSM 5002</strain>
    </source>
</reference>
<comment type="similarity">
    <text evidence="1">Belongs to the inositol monophosphatase superfamily.</text>
</comment>
<dbReference type="GO" id="GO:0046854">
    <property type="term" value="P:phosphatidylinositol phosphate biosynthetic process"/>
    <property type="evidence" value="ECO:0007669"/>
    <property type="project" value="InterPro"/>
</dbReference>
<feature type="binding site" evidence="4">
    <location>
        <position position="99"/>
    </location>
    <ligand>
        <name>Mg(2+)</name>
        <dbReference type="ChEBI" id="CHEBI:18420"/>
        <label>1</label>
        <note>catalytic</note>
    </ligand>
</feature>
<sequence>MTSSKDARDDRLPELSEDYDLLRRAVRDAGATALTYFRRDTPVYHKGDGSEVTDADLAVDAQLHAELRTPRPAYGWLSEETIDETERLDARRVWIVDPIDGTRAFIQDRDQWVISAALVEDGEPVAAAVYNPARDELFAAFSGHGAELNGKPAQVSPRHDLHGALILAPKGVAKRAGWHEPGEPDVRTTFVYSIAYRMCLVAAGRADGLIAKGRKSEWDVAAGTLIVQEAGGRVTSTDGARYRFNQSKPLLDGTIAAPPGLHERLLAAVR</sequence>
<dbReference type="PRINTS" id="PR00377">
    <property type="entry name" value="IMPHPHTASES"/>
</dbReference>
<evidence type="ECO:0000256" key="2">
    <source>
        <dbReference type="ARBA" id="ARBA00022723"/>
    </source>
</evidence>
<dbReference type="GO" id="GO:0046872">
    <property type="term" value="F:metal ion binding"/>
    <property type="evidence" value="ECO:0007669"/>
    <property type="project" value="UniProtKB-KW"/>
</dbReference>
<dbReference type="Gene3D" id="3.30.540.10">
    <property type="entry name" value="Fructose-1,6-Bisphosphatase, subunit A, domain 1"/>
    <property type="match status" value="1"/>
</dbReference>
<evidence type="ECO:0000256" key="4">
    <source>
        <dbReference type="PIRSR" id="PIRSR600760-2"/>
    </source>
</evidence>
<dbReference type="Gene3D" id="3.40.190.80">
    <property type="match status" value="1"/>
</dbReference>
<dbReference type="PANTHER" id="PTHR20854:SF4">
    <property type="entry name" value="INOSITOL-1-MONOPHOSPHATASE-RELATED"/>
    <property type="match status" value="1"/>
</dbReference>
<dbReference type="InterPro" id="IPR000760">
    <property type="entry name" value="Inositol_monophosphatase-like"/>
</dbReference>
<accession>A0A397PCY4</accession>
<dbReference type="Proteomes" id="UP000266273">
    <property type="component" value="Unassembled WGS sequence"/>
</dbReference>
<dbReference type="PROSITE" id="PS00630">
    <property type="entry name" value="IMP_2"/>
    <property type="match status" value="1"/>
</dbReference>
<dbReference type="SUPFAM" id="SSF56655">
    <property type="entry name" value="Carbohydrate phosphatase"/>
    <property type="match status" value="1"/>
</dbReference>
<dbReference type="GO" id="GO:0007165">
    <property type="term" value="P:signal transduction"/>
    <property type="evidence" value="ECO:0007669"/>
    <property type="project" value="TreeGrafter"/>
</dbReference>
<dbReference type="PANTHER" id="PTHR20854">
    <property type="entry name" value="INOSITOL MONOPHOSPHATASE"/>
    <property type="match status" value="1"/>
</dbReference>
<evidence type="ECO:0000313" key="5">
    <source>
        <dbReference type="EMBL" id="RIA47390.1"/>
    </source>
</evidence>
<feature type="binding site" evidence="4">
    <location>
        <position position="100"/>
    </location>
    <ligand>
        <name>Mg(2+)</name>
        <dbReference type="ChEBI" id="CHEBI:18420"/>
        <label>1</label>
        <note>catalytic</note>
    </ligand>
</feature>
<dbReference type="GO" id="GO:0008934">
    <property type="term" value="F:inositol monophosphate 1-phosphatase activity"/>
    <property type="evidence" value="ECO:0007669"/>
    <property type="project" value="TreeGrafter"/>
</dbReference>
<evidence type="ECO:0000256" key="1">
    <source>
        <dbReference type="ARBA" id="ARBA00009759"/>
    </source>
</evidence>
<dbReference type="InterPro" id="IPR020550">
    <property type="entry name" value="Inositol_monophosphatase_CS"/>
</dbReference>
<name>A0A397PCY4_9HYPH</name>
<dbReference type="EMBL" id="QXDF01000003">
    <property type="protein sequence ID" value="RIA47390.1"/>
    <property type="molecule type" value="Genomic_DNA"/>
</dbReference>
<dbReference type="GO" id="GO:0006020">
    <property type="term" value="P:inositol metabolic process"/>
    <property type="evidence" value="ECO:0007669"/>
    <property type="project" value="TreeGrafter"/>
</dbReference>
<dbReference type="RefSeq" id="WP_119062268.1">
    <property type="nucleotide sequence ID" value="NZ_QXDF01000003.1"/>
</dbReference>
<keyword evidence="3 4" id="KW-0460">Magnesium</keyword>
<dbReference type="OrthoDB" id="9785695at2"/>